<accession>A0A9W9ZI60</accession>
<dbReference type="EMBL" id="MU825399">
    <property type="protein sequence ID" value="KAJ7392932.1"/>
    <property type="molecule type" value="Genomic_DNA"/>
</dbReference>
<dbReference type="OrthoDB" id="5977951at2759"/>
<dbReference type="AlphaFoldDB" id="A0A9W9ZI60"/>
<keyword evidence="4" id="KW-1185">Reference proteome</keyword>
<reference evidence="2" key="1">
    <citation type="submission" date="2023-01" db="EMBL/GenBank/DDBJ databases">
        <title>Genome assembly of the deep-sea coral Lophelia pertusa.</title>
        <authorList>
            <person name="Herrera S."/>
            <person name="Cordes E."/>
        </authorList>
    </citation>
    <scope>NUCLEOTIDE SEQUENCE</scope>
    <source>
        <strain evidence="2">USNM1676648</strain>
        <tissue evidence="2">Polyp</tissue>
    </source>
</reference>
<evidence type="ECO:0000313" key="3">
    <source>
        <dbReference type="EMBL" id="KAJ7392932.1"/>
    </source>
</evidence>
<gene>
    <name evidence="3" type="ORF">OS493_008172</name>
    <name evidence="2" type="ORF">OS493_036621</name>
</gene>
<evidence type="ECO:0000313" key="4">
    <source>
        <dbReference type="Proteomes" id="UP001163046"/>
    </source>
</evidence>
<organism evidence="2 4">
    <name type="scientific">Desmophyllum pertusum</name>
    <dbReference type="NCBI Taxonomy" id="174260"/>
    <lineage>
        <taxon>Eukaryota</taxon>
        <taxon>Metazoa</taxon>
        <taxon>Cnidaria</taxon>
        <taxon>Anthozoa</taxon>
        <taxon>Hexacorallia</taxon>
        <taxon>Scleractinia</taxon>
        <taxon>Caryophylliina</taxon>
        <taxon>Caryophylliidae</taxon>
        <taxon>Desmophyllum</taxon>
    </lineage>
</organism>
<proteinExistence type="predicted"/>
<evidence type="ECO:0000313" key="2">
    <source>
        <dbReference type="EMBL" id="KAJ7382188.1"/>
    </source>
</evidence>
<evidence type="ECO:0000256" key="1">
    <source>
        <dbReference type="SAM" id="MobiDB-lite"/>
    </source>
</evidence>
<sequence>MRKRRRSIRCANSIIKLATAGQPGGFAVLDQNGRLPQSVLTAGYDRYSAYDLSWQSLHMAAAAACRGSTPTGGSGSWTNVVLSRDPLAYESCKQICFNSEFRAYDAEVSIYGIDGKATEHGQRVAGFYNFGCDDKAPGESEPLSADEDIMGERSERALSYSYCCCRKERHCPRQDRSSNVRVDSSGEKPRHEG</sequence>
<dbReference type="EMBL" id="MU825935">
    <property type="protein sequence ID" value="KAJ7382188.1"/>
    <property type="molecule type" value="Genomic_DNA"/>
</dbReference>
<name>A0A9W9ZI60_9CNID</name>
<feature type="compositionally biased region" description="Basic and acidic residues" evidence="1">
    <location>
        <begin position="171"/>
        <end position="193"/>
    </location>
</feature>
<protein>
    <submittedName>
        <fullName evidence="2">Uncharacterized protein</fullName>
    </submittedName>
</protein>
<comment type="caution">
    <text evidence="2">The sequence shown here is derived from an EMBL/GenBank/DDBJ whole genome shotgun (WGS) entry which is preliminary data.</text>
</comment>
<feature type="region of interest" description="Disordered" evidence="1">
    <location>
        <begin position="170"/>
        <end position="193"/>
    </location>
</feature>
<dbReference type="Proteomes" id="UP001163046">
    <property type="component" value="Unassembled WGS sequence"/>
</dbReference>